<dbReference type="Proteomes" id="UP000326678">
    <property type="component" value="Chromosome Gxm1"/>
</dbReference>
<evidence type="ECO:0000313" key="3">
    <source>
        <dbReference type="Proteomes" id="UP000326678"/>
    </source>
</evidence>
<dbReference type="GO" id="GO:0016740">
    <property type="term" value="F:transferase activity"/>
    <property type="evidence" value="ECO:0007669"/>
    <property type="project" value="UniProtKB-KW"/>
</dbReference>
<keyword evidence="3" id="KW-1185">Reference proteome</keyword>
<dbReference type="SUPFAM" id="SSF53448">
    <property type="entry name" value="Nucleotide-diphospho-sugar transferases"/>
    <property type="match status" value="1"/>
</dbReference>
<name>A0A5P8VY23_9NOSO</name>
<dbReference type="InterPro" id="IPR029044">
    <property type="entry name" value="Nucleotide-diphossugar_trans"/>
</dbReference>
<dbReference type="Gene3D" id="3.90.550.10">
    <property type="entry name" value="Spore Coat Polysaccharide Biosynthesis Protein SpsA, Chain A"/>
    <property type="match status" value="1"/>
</dbReference>
<dbReference type="Pfam" id="PF00535">
    <property type="entry name" value="Glycos_transf_2"/>
    <property type="match status" value="1"/>
</dbReference>
<gene>
    <name evidence="2" type="ORF">GXM_02810</name>
</gene>
<reference evidence="2 3" key="1">
    <citation type="submission" date="2019-10" db="EMBL/GenBank/DDBJ databases">
        <title>Genomic and transcriptomic insights into the perfect genentic adaptation of a filamentous nitrogen-fixing cyanobacterium to rice fields.</title>
        <authorList>
            <person name="Chen Z."/>
        </authorList>
    </citation>
    <scope>NUCLEOTIDE SEQUENCE [LARGE SCALE GENOMIC DNA]</scope>
    <source>
        <strain evidence="2">CCNUC1</strain>
    </source>
</reference>
<sequence>MQSKVAAYITCYQDQESANRCIQAIESQSFKVRAIYILDNSKKPLLLNNNSKLLLIHHYPNNIGIAEGLVKALEWAIAQEYDFLWTFDQDSLPAKNCLENLFEIYNKLSLEYGDKIGIIAPTAIDQKTGEVIQGTVFVGDQFIGCKHNNNVDFYECDSPITSGSLISITAAKTVDPPRAELFIDGIDLDYGLRLRQQGFHNLIVTTATMYHNFGNPIKVKLCQRDMTIHQYSSLRNYYINRNHTYLETRYAQGLCRVTSCGRRIKYLLRRIVTILLFEPEEKTLKVWACLLGTFHGFQGKLGKTWC</sequence>
<dbReference type="EMBL" id="CP045226">
    <property type="protein sequence ID" value="QFS45333.1"/>
    <property type="molecule type" value="Genomic_DNA"/>
</dbReference>
<organism evidence="2 3">
    <name type="scientific">Nostoc sphaeroides CCNUC1</name>
    <dbReference type="NCBI Taxonomy" id="2653204"/>
    <lineage>
        <taxon>Bacteria</taxon>
        <taxon>Bacillati</taxon>
        <taxon>Cyanobacteriota</taxon>
        <taxon>Cyanophyceae</taxon>
        <taxon>Nostocales</taxon>
        <taxon>Nostocaceae</taxon>
        <taxon>Nostoc</taxon>
    </lineage>
</organism>
<evidence type="ECO:0000313" key="2">
    <source>
        <dbReference type="EMBL" id="QFS45333.1"/>
    </source>
</evidence>
<keyword evidence="2" id="KW-0808">Transferase</keyword>
<dbReference type="AlphaFoldDB" id="A0A5P8VY23"/>
<accession>A0A5P8VY23</accession>
<dbReference type="InterPro" id="IPR001173">
    <property type="entry name" value="Glyco_trans_2-like"/>
</dbReference>
<protein>
    <submittedName>
        <fullName evidence="2">RfbF, rhamnosyltransferase</fullName>
    </submittedName>
</protein>
<dbReference type="RefSeq" id="WP_152589010.1">
    <property type="nucleotide sequence ID" value="NZ_CP045226.1"/>
</dbReference>
<feature type="domain" description="Glycosyltransferase 2-like" evidence="1">
    <location>
        <begin position="9"/>
        <end position="107"/>
    </location>
</feature>
<proteinExistence type="predicted"/>
<evidence type="ECO:0000259" key="1">
    <source>
        <dbReference type="Pfam" id="PF00535"/>
    </source>
</evidence>
<dbReference type="KEGG" id="nsh:GXM_02810"/>